<evidence type="ECO:0000313" key="2">
    <source>
        <dbReference type="EMBL" id="TKA01429.1"/>
    </source>
</evidence>
<evidence type="ECO:0000259" key="1">
    <source>
        <dbReference type="Pfam" id="PF13271"/>
    </source>
</evidence>
<dbReference type="InterPro" id="IPR025139">
    <property type="entry name" value="DUF4062"/>
</dbReference>
<organism evidence="2 3">
    <name type="scientific">Actinacidiphila oryziradicis</name>
    <dbReference type="NCBI Taxonomy" id="2571141"/>
    <lineage>
        <taxon>Bacteria</taxon>
        <taxon>Bacillati</taxon>
        <taxon>Actinomycetota</taxon>
        <taxon>Actinomycetes</taxon>
        <taxon>Kitasatosporales</taxon>
        <taxon>Streptomycetaceae</taxon>
        <taxon>Actinacidiphila</taxon>
    </lineage>
</organism>
<dbReference type="Pfam" id="PF13271">
    <property type="entry name" value="DUF4062"/>
    <property type="match status" value="1"/>
</dbReference>
<dbReference type="Proteomes" id="UP000305778">
    <property type="component" value="Unassembled WGS sequence"/>
</dbReference>
<dbReference type="RefSeq" id="WP_136729135.1">
    <property type="nucleotide sequence ID" value="NZ_SUMC01000072.1"/>
</dbReference>
<gene>
    <name evidence="2" type="ORF">FCI23_40480</name>
</gene>
<evidence type="ECO:0000313" key="3">
    <source>
        <dbReference type="Proteomes" id="UP000305778"/>
    </source>
</evidence>
<name>A0A4V5MXS7_9ACTN</name>
<dbReference type="AlphaFoldDB" id="A0A4V5MXS7"/>
<proteinExistence type="predicted"/>
<protein>
    <submittedName>
        <fullName evidence="2">DUF4062 domain-containing protein</fullName>
    </submittedName>
</protein>
<reference evidence="2 3" key="1">
    <citation type="submission" date="2019-04" db="EMBL/GenBank/DDBJ databases">
        <title>Streptomyces oryziradicis sp. nov., a novel actinomycete isolated from rhizosphere soil of rice (Oryza sativa L.).</title>
        <authorList>
            <person name="Li C."/>
        </authorList>
    </citation>
    <scope>NUCLEOTIDE SEQUENCE [LARGE SCALE GENOMIC DNA]</scope>
    <source>
        <strain evidence="2 3">NEAU-C40</strain>
    </source>
</reference>
<keyword evidence="3" id="KW-1185">Reference proteome</keyword>
<dbReference type="OrthoDB" id="3733286at2"/>
<sequence length="374" mass="40312">MRIFISSARKGLEEERDALDGLVRALGHTPVRFEDFSAQTTPSREACLKALETADACLFLLGPNYGHVFPETGQSATHDEWVAAHVTGTPRLVYRKLGVTFEPSQHEFARVVEAYATGVFRDSFRTAADLLPKVAGKIRELESGPSPLAFAKLAQPPVLHWTLDEGTGGLQTAGATTLLELHVLPLDSAGYSARELEALGHSLPGRVRVTGMVENDVPLSPYRSQGHMAVAVPASRPRSWDTPQPGQLVEVRLYKTGQLSTRAMLPRDSMGPILDPNALPEQIAELLKFTGALNIITQDRIVVAAGVSDPAMTSIDTFDPRRSRRTASLAGHGRSFTLRTEPDESVTLAALQAGAEEVAGHLARAMIAHHPSAA</sequence>
<comment type="caution">
    <text evidence="2">The sequence shown here is derived from an EMBL/GenBank/DDBJ whole genome shotgun (WGS) entry which is preliminary data.</text>
</comment>
<accession>A0A4V5MXS7</accession>
<feature type="domain" description="DUF4062" evidence="1">
    <location>
        <begin position="2"/>
        <end position="83"/>
    </location>
</feature>
<dbReference type="EMBL" id="SUMC01000072">
    <property type="protein sequence ID" value="TKA01429.1"/>
    <property type="molecule type" value="Genomic_DNA"/>
</dbReference>